<dbReference type="EMBL" id="JH794982">
    <property type="protein sequence ID" value="ELQ58577.1"/>
    <property type="molecule type" value="Genomic_DNA"/>
</dbReference>
<reference evidence="2" key="1">
    <citation type="journal article" date="2012" name="PLoS Genet.">
        <title>Comparative analysis of the genomes of two field isolates of the rice blast fungus Magnaporthe oryzae.</title>
        <authorList>
            <person name="Xue M."/>
            <person name="Yang J."/>
            <person name="Li Z."/>
            <person name="Hu S."/>
            <person name="Yao N."/>
            <person name="Dean R.A."/>
            <person name="Zhao W."/>
            <person name="Shen M."/>
            <person name="Zhang H."/>
            <person name="Li C."/>
            <person name="Liu L."/>
            <person name="Cao L."/>
            <person name="Xu X."/>
            <person name="Xing Y."/>
            <person name="Hsiang T."/>
            <person name="Zhang Z."/>
            <person name="Xu J.R."/>
            <person name="Peng Y.L."/>
        </authorList>
    </citation>
    <scope>NUCLEOTIDE SEQUENCE [LARGE SCALE GENOMIC DNA]</scope>
    <source>
        <strain evidence="2">P131</strain>
    </source>
</reference>
<sequence>MLRSFENTPFGLVSFDTSAESATDDFGNLTMSLSNSYDGLPSFLIQNYQSRFSSVKPTTHLPGDSSSVPSADSSLVSLDSDPCFWGFQSASTDWDEICAIDTELWHIEWWPHDFGTLGSPLAPCSPNAAGEMPPTSLSLTCRPDTTPPSLPSKNQSAQLSGVREVPVEIERLRGDSLVCRQKTRFSKDLHVESDQRRNTVRPIDKKRRSPRGNRQCKINLRIAYISLSEAGKHGTTRYVWNRHARSWKTDGLYEQEKVHWEYLLTLWEYFTFYVRMNGEGIPVPLDRDAVSGKFLGCDAIDGRQFEVSEGDMMTMVSAGGMGQGFVRD</sequence>
<gene>
    <name evidence="2" type="ORF">OOW_P131scaffold01579g13</name>
</gene>
<evidence type="ECO:0000256" key="1">
    <source>
        <dbReference type="SAM" id="MobiDB-lite"/>
    </source>
</evidence>
<organism>
    <name type="scientific">Pyricularia oryzae (strain P131)</name>
    <name type="common">Rice blast fungus</name>
    <name type="synonym">Magnaporthe oryzae</name>
    <dbReference type="NCBI Taxonomy" id="1143193"/>
    <lineage>
        <taxon>Eukaryota</taxon>
        <taxon>Fungi</taxon>
        <taxon>Dikarya</taxon>
        <taxon>Ascomycota</taxon>
        <taxon>Pezizomycotina</taxon>
        <taxon>Sordariomycetes</taxon>
        <taxon>Sordariomycetidae</taxon>
        <taxon>Magnaporthales</taxon>
        <taxon>Pyriculariaceae</taxon>
        <taxon>Pyricularia</taxon>
    </lineage>
</organism>
<feature type="region of interest" description="Disordered" evidence="1">
    <location>
        <begin position="127"/>
        <end position="161"/>
    </location>
</feature>
<accession>L7IRK7</accession>
<name>L7IRK7_PYRO1</name>
<dbReference type="AlphaFoldDB" id="L7IRK7"/>
<protein>
    <submittedName>
        <fullName evidence="2">Uncharacterized protein</fullName>
    </submittedName>
</protein>
<evidence type="ECO:0000313" key="2">
    <source>
        <dbReference type="EMBL" id="ELQ58577.1"/>
    </source>
</evidence>
<proteinExistence type="predicted"/>